<dbReference type="AlphaFoldDB" id="A0A1G7HYH5"/>
<accession>A0A1G7HYH5</accession>
<organism evidence="1 2">
    <name type="scientific">Terriglobus roseus</name>
    <dbReference type="NCBI Taxonomy" id="392734"/>
    <lineage>
        <taxon>Bacteria</taxon>
        <taxon>Pseudomonadati</taxon>
        <taxon>Acidobacteriota</taxon>
        <taxon>Terriglobia</taxon>
        <taxon>Terriglobales</taxon>
        <taxon>Acidobacteriaceae</taxon>
        <taxon>Terriglobus</taxon>
    </lineage>
</organism>
<dbReference type="Proteomes" id="UP000182427">
    <property type="component" value="Chromosome I"/>
</dbReference>
<proteinExistence type="predicted"/>
<dbReference type="EMBL" id="LT629690">
    <property type="protein sequence ID" value="SDF05532.1"/>
    <property type="molecule type" value="Genomic_DNA"/>
</dbReference>
<protein>
    <submittedName>
        <fullName evidence="1">Uncharacterized protein</fullName>
    </submittedName>
</protein>
<evidence type="ECO:0000313" key="2">
    <source>
        <dbReference type="Proteomes" id="UP000182427"/>
    </source>
</evidence>
<name>A0A1G7HYH5_9BACT</name>
<evidence type="ECO:0000313" key="1">
    <source>
        <dbReference type="EMBL" id="SDF05532.1"/>
    </source>
</evidence>
<sequence length="53" mass="6082">MNIRVTTQRGVHCYTNDSCGSTRQPKRFGENTSNPLPEIIQRVWSKESSLRDS</sequence>
<keyword evidence="2" id="KW-1185">Reference proteome</keyword>
<gene>
    <name evidence="1" type="ORF">SAMN05444167_1258</name>
</gene>
<reference evidence="1 2" key="1">
    <citation type="submission" date="2016-10" db="EMBL/GenBank/DDBJ databases">
        <authorList>
            <person name="de Groot N.N."/>
        </authorList>
    </citation>
    <scope>NUCLEOTIDE SEQUENCE [LARGE SCALE GENOMIC DNA]</scope>
    <source>
        <strain evidence="1 2">GAS232</strain>
    </source>
</reference>